<organism evidence="1 2">
    <name type="scientific">Dipodomys ordii</name>
    <name type="common">Ord's kangaroo rat</name>
    <dbReference type="NCBI Taxonomy" id="10020"/>
    <lineage>
        <taxon>Eukaryota</taxon>
        <taxon>Metazoa</taxon>
        <taxon>Chordata</taxon>
        <taxon>Craniata</taxon>
        <taxon>Vertebrata</taxon>
        <taxon>Euteleostomi</taxon>
        <taxon>Mammalia</taxon>
        <taxon>Eutheria</taxon>
        <taxon>Euarchontoglires</taxon>
        <taxon>Glires</taxon>
        <taxon>Rodentia</taxon>
        <taxon>Castorimorpha</taxon>
        <taxon>Heteromyidae</taxon>
        <taxon>Dipodomyinae</taxon>
        <taxon>Dipodomys</taxon>
    </lineage>
</organism>
<dbReference type="AlphaFoldDB" id="A0A1S3G9L6"/>
<evidence type="ECO:0000313" key="2">
    <source>
        <dbReference type="RefSeq" id="XP_012884949.1"/>
    </source>
</evidence>
<accession>A0A1S3G9L6</accession>
<protein>
    <submittedName>
        <fullName evidence="2">Uncharacterized protein LOC105995669</fullName>
    </submittedName>
</protein>
<dbReference type="GeneID" id="105995669"/>
<dbReference type="OrthoDB" id="6288272at2759"/>
<dbReference type="Proteomes" id="UP000081671">
    <property type="component" value="Unplaced"/>
</dbReference>
<dbReference type="RefSeq" id="XP_012884949.1">
    <property type="nucleotide sequence ID" value="XM_013029495.1"/>
</dbReference>
<proteinExistence type="predicted"/>
<sequence>MALARWLYVLAQDCLVGKLGEGCLENASKEALGRAQSFVIVMEKHNVCKPLGLPGCRNDSVVMMSSFGELHFSFRSSEVKWKQQCDPYRSHTLQIPRQNFLYEAKFLIAQHYVSLKENEVPGTSIDVFKNKYPKSNFVRYVPSKIKKTKTPDVVQEHKAVLRSICFPQILPQEGHFKKPSVFNIKERYPTVNLFTKVNLLLPPISCDSALQICIAFFPTISTPSRKRENRNTPADPDGFVCFNHAFYRSRTSFSINGKPIALSMAFSSCSPSLCYSGFHLIFFEGDQQFKLSKIITDIIPVSKKMEKEKQLYPGKPRALGSSHALAAYPSVLLQRVTSTEGTQRETGGCITWANVNYDPAIYASCSRWNGKHATSVCRKRVGEYPDSVQVPDTLMEDCAASSSLHIIKEILLHEAKCSGPVPDKMHTNSFYRWSPYGKVLCKVISDSVPNPVIGILLCHLYTLHSGKRVVYDWRGIMSARSFHLHEDQKLSQSSEIFRDYCMRVLRRKKLQPIQPEQKPDRYIVYIKAAKLDSKVKRIGPHLDIFQVFGGNNKPLMTKKVVKMIVHTQAAVRGWLERKRFERVSTKALYHGRDLRSVMEMYRRLIYRVRHQLGLWKTRQVMNLAELEEWMDRKKFYETMFAKREDWKGLQKSELLKYFNECGHFPTQKQIDDYWERFHNYKPRKHSEIIQKSQVIEMLFTLYPPLGAHVRQNVQLKSTWLRPIVDGEEGYKYIVSGHPILKRANIRVVGKLVAKSIRERKLKQ</sequence>
<dbReference type="PROSITE" id="PS50096">
    <property type="entry name" value="IQ"/>
    <property type="match status" value="1"/>
</dbReference>
<dbReference type="PANTHER" id="PTHR35978:SF1">
    <property type="entry name" value="IQ DOMAIN-CONTAINING PROTEIN M"/>
    <property type="match status" value="1"/>
</dbReference>
<gene>
    <name evidence="2" type="primary">LOC105995669</name>
</gene>
<reference evidence="2" key="1">
    <citation type="submission" date="2025-08" db="UniProtKB">
        <authorList>
            <consortium name="RefSeq"/>
        </authorList>
    </citation>
    <scope>IDENTIFICATION</scope>
    <source>
        <tissue evidence="2">Kidney</tissue>
    </source>
</reference>
<name>A0A1S3G9L6_DIPOR</name>
<evidence type="ECO:0000313" key="1">
    <source>
        <dbReference type="Proteomes" id="UP000081671"/>
    </source>
</evidence>
<dbReference type="PANTHER" id="PTHR35978">
    <property type="entry name" value="IQ DOMAIN-CONTAINING PROTEIN M"/>
    <property type="match status" value="1"/>
</dbReference>
<dbReference type="CTD" id="285423"/>
<dbReference type="InParanoid" id="A0A1S3G9L6"/>
<dbReference type="KEGG" id="dord:105995669"/>
<keyword evidence="1" id="KW-1185">Reference proteome</keyword>